<comment type="caution">
    <text evidence="2">The sequence shown here is derived from an EMBL/GenBank/DDBJ whole genome shotgun (WGS) entry which is preliminary data.</text>
</comment>
<reference evidence="2 3" key="1">
    <citation type="submission" date="2019-07" db="EMBL/GenBank/DDBJ databases">
        <title>Whole genome shotgun sequence of Microvirga aerophila NBRC 106136.</title>
        <authorList>
            <person name="Hosoyama A."/>
            <person name="Uohara A."/>
            <person name="Ohji S."/>
            <person name="Ichikawa N."/>
        </authorList>
    </citation>
    <scope>NUCLEOTIDE SEQUENCE [LARGE SCALE GENOMIC DNA]</scope>
    <source>
        <strain evidence="2 3">NBRC 106136</strain>
    </source>
</reference>
<keyword evidence="3" id="KW-1185">Reference proteome</keyword>
<evidence type="ECO:0000256" key="1">
    <source>
        <dbReference type="SAM" id="MobiDB-lite"/>
    </source>
</evidence>
<accession>A0A512C4L2</accession>
<dbReference type="EMBL" id="BJYU01000336">
    <property type="protein sequence ID" value="GEO19149.1"/>
    <property type="molecule type" value="Genomic_DNA"/>
</dbReference>
<feature type="region of interest" description="Disordered" evidence="1">
    <location>
        <begin position="54"/>
        <end position="77"/>
    </location>
</feature>
<protein>
    <submittedName>
        <fullName evidence="2">Uncharacterized protein</fullName>
    </submittedName>
</protein>
<evidence type="ECO:0000313" key="3">
    <source>
        <dbReference type="Proteomes" id="UP000321085"/>
    </source>
</evidence>
<sequence length="77" mass="8795">MIGDVSFMRLRIHELKGRIRARRRLAEQSPERTWHLDYVEAYQAELRQLQGELQGKEAAASGHRSPVPQVMASARPG</sequence>
<dbReference type="AlphaFoldDB" id="A0A512C4L2"/>
<organism evidence="2 3">
    <name type="scientific">Microvirga aerophila</name>
    <dbReference type="NCBI Taxonomy" id="670291"/>
    <lineage>
        <taxon>Bacteria</taxon>
        <taxon>Pseudomonadati</taxon>
        <taxon>Pseudomonadota</taxon>
        <taxon>Alphaproteobacteria</taxon>
        <taxon>Hyphomicrobiales</taxon>
        <taxon>Methylobacteriaceae</taxon>
        <taxon>Microvirga</taxon>
    </lineage>
</organism>
<dbReference type="Proteomes" id="UP000321085">
    <property type="component" value="Unassembled WGS sequence"/>
</dbReference>
<proteinExistence type="predicted"/>
<gene>
    <name evidence="2" type="ORF">MAE02_68450</name>
</gene>
<evidence type="ECO:0000313" key="2">
    <source>
        <dbReference type="EMBL" id="GEO19149.1"/>
    </source>
</evidence>
<name>A0A512C4L2_9HYPH</name>